<dbReference type="PANTHER" id="PTHR10174:SF224">
    <property type="entry name" value="RETINOL-BINDING PROTEIN PINTA"/>
    <property type="match status" value="1"/>
</dbReference>
<proteinExistence type="predicted"/>
<dbReference type="SMART" id="SM00516">
    <property type="entry name" value="SEC14"/>
    <property type="match status" value="1"/>
</dbReference>
<dbReference type="InterPro" id="IPR036865">
    <property type="entry name" value="CRAL-TRIO_dom_sf"/>
</dbReference>
<dbReference type="SUPFAM" id="SSF52087">
    <property type="entry name" value="CRAL/TRIO domain"/>
    <property type="match status" value="1"/>
</dbReference>
<accession>A0A9R1TEY8</accession>
<reference evidence="3 4" key="1">
    <citation type="submission" date="2025-04" db="UniProtKB">
        <authorList>
            <consortium name="RefSeq"/>
        </authorList>
    </citation>
    <scope>IDENTIFICATION</scope>
    <source>
        <strain evidence="3 4">USDA-PBARC FA_bdor</strain>
        <tissue evidence="3 4">Whole organism</tissue>
    </source>
</reference>
<accession>A0A9R1TF32</accession>
<keyword evidence="2" id="KW-1185">Reference proteome</keyword>
<evidence type="ECO:0000313" key="2">
    <source>
        <dbReference type="Proteomes" id="UP000694866"/>
    </source>
</evidence>
<dbReference type="OrthoDB" id="6682367at2759"/>
<organism evidence="2 3">
    <name type="scientific">Fopius arisanus</name>
    <dbReference type="NCBI Taxonomy" id="64838"/>
    <lineage>
        <taxon>Eukaryota</taxon>
        <taxon>Metazoa</taxon>
        <taxon>Ecdysozoa</taxon>
        <taxon>Arthropoda</taxon>
        <taxon>Hexapoda</taxon>
        <taxon>Insecta</taxon>
        <taxon>Pterygota</taxon>
        <taxon>Neoptera</taxon>
        <taxon>Endopterygota</taxon>
        <taxon>Hymenoptera</taxon>
        <taxon>Apocrita</taxon>
        <taxon>Ichneumonoidea</taxon>
        <taxon>Braconidae</taxon>
        <taxon>Opiinae</taxon>
        <taxon>Fopius</taxon>
    </lineage>
</organism>
<dbReference type="InterPro" id="IPR011074">
    <property type="entry name" value="CRAL/TRIO_N_dom"/>
</dbReference>
<dbReference type="KEGG" id="fas:105269433"/>
<dbReference type="Proteomes" id="UP000694866">
    <property type="component" value="Unplaced"/>
</dbReference>
<feature type="domain" description="CRAL-TRIO" evidence="1">
    <location>
        <begin position="96"/>
        <end position="262"/>
    </location>
</feature>
<dbReference type="SMART" id="SM01100">
    <property type="entry name" value="CRAL_TRIO_N"/>
    <property type="match status" value="1"/>
</dbReference>
<dbReference type="InterPro" id="IPR001251">
    <property type="entry name" value="CRAL-TRIO_dom"/>
</dbReference>
<accession>A0A9R1TEM7</accession>
<dbReference type="Pfam" id="PF00650">
    <property type="entry name" value="CRAL_TRIO"/>
    <property type="match status" value="1"/>
</dbReference>
<dbReference type="SUPFAM" id="SSF46938">
    <property type="entry name" value="CRAL/TRIO N-terminal domain"/>
    <property type="match status" value="1"/>
</dbReference>
<dbReference type="Gene3D" id="1.10.8.20">
    <property type="entry name" value="N-terminal domain of phosphatidylinositol transfer protein sec14p"/>
    <property type="match status" value="1"/>
</dbReference>
<evidence type="ECO:0000313" key="5">
    <source>
        <dbReference type="RefSeq" id="XP_011307958.1"/>
    </source>
</evidence>
<dbReference type="RefSeq" id="XP_011307956.1">
    <property type="nucleotide sequence ID" value="XM_011309654.1"/>
</dbReference>
<evidence type="ECO:0000313" key="6">
    <source>
        <dbReference type="RefSeq" id="XP_011307960.1"/>
    </source>
</evidence>
<protein>
    <submittedName>
        <fullName evidence="3 4">Alpha-tocopherol transfer protein isoform X1</fullName>
    </submittedName>
</protein>
<dbReference type="PRINTS" id="PR00180">
    <property type="entry name" value="CRETINALDHBP"/>
</dbReference>
<dbReference type="GO" id="GO:0016020">
    <property type="term" value="C:membrane"/>
    <property type="evidence" value="ECO:0007669"/>
    <property type="project" value="TreeGrafter"/>
</dbReference>
<dbReference type="PANTHER" id="PTHR10174">
    <property type="entry name" value="ALPHA-TOCOPHEROL TRANSFER PROTEIN-RELATED"/>
    <property type="match status" value="1"/>
</dbReference>
<dbReference type="InterPro" id="IPR036273">
    <property type="entry name" value="CRAL/TRIO_N_dom_sf"/>
</dbReference>
<evidence type="ECO:0000259" key="1">
    <source>
        <dbReference type="PROSITE" id="PS50191"/>
    </source>
</evidence>
<dbReference type="GeneID" id="105269433"/>
<dbReference type="GO" id="GO:1902936">
    <property type="term" value="F:phosphatidylinositol bisphosphate binding"/>
    <property type="evidence" value="ECO:0007669"/>
    <property type="project" value="TreeGrafter"/>
</dbReference>
<evidence type="ECO:0000313" key="4">
    <source>
        <dbReference type="RefSeq" id="XP_011307957.1"/>
    </source>
</evidence>
<dbReference type="AlphaFoldDB" id="A0A9R1TF32"/>
<gene>
    <name evidence="3 4 5 6" type="primary">LOC105269433</name>
</gene>
<sequence length="290" mass="33039">MSSIANGISDYQLTDKQKQYAANVLNEREDAPSKIQKVREWIESHESLRAPTDDFTIQRFLRVCKFDVERAKKKMYNYHAQRTASADWFANRDPLLPEMQNLFELGPFLPLKDVDDDGRIVVILRVCIHNPAQHSIANVIKAGLMILDLALKDHVSASVYGISAIFDMTGVSLDHALQMTPSVIKRLTHAWQGCYPLRIQSLNFVNAPVYVNLVINIFKSFMDEKLKSRTLVHKGSSKEFFETKVPQRLLPEEYGGSAGPLQNLINYWKSAVEENSPWLKSGEQYRLATP</sequence>
<dbReference type="CDD" id="cd00170">
    <property type="entry name" value="SEC14"/>
    <property type="match status" value="1"/>
</dbReference>
<name>A0A9R1TF32_9HYME</name>
<evidence type="ECO:0000313" key="3">
    <source>
        <dbReference type="RefSeq" id="XP_011307956.1"/>
    </source>
</evidence>
<dbReference type="RefSeq" id="XP_011307958.1">
    <property type="nucleotide sequence ID" value="XM_011309656.1"/>
</dbReference>
<dbReference type="RefSeq" id="XP_011307957.1">
    <property type="nucleotide sequence ID" value="XM_011309655.1"/>
</dbReference>
<dbReference type="PROSITE" id="PS50191">
    <property type="entry name" value="CRAL_TRIO"/>
    <property type="match status" value="1"/>
</dbReference>
<dbReference type="Gene3D" id="3.40.525.10">
    <property type="entry name" value="CRAL-TRIO lipid binding domain"/>
    <property type="match status" value="1"/>
</dbReference>
<dbReference type="Gene3D" id="1.20.5.1200">
    <property type="entry name" value="Alpha-tocopherol transfer"/>
    <property type="match status" value="1"/>
</dbReference>
<dbReference type="RefSeq" id="XP_011307960.1">
    <property type="nucleotide sequence ID" value="XM_011309658.1"/>
</dbReference>
<accession>A0A9R1U589</accession>